<dbReference type="InterPro" id="IPR012349">
    <property type="entry name" value="Split_barrel_FMN-bd"/>
</dbReference>
<gene>
    <name evidence="1" type="ORF">M8542_39580</name>
</gene>
<evidence type="ECO:0000313" key="1">
    <source>
        <dbReference type="EMBL" id="MCR6488948.1"/>
    </source>
</evidence>
<dbReference type="NCBIfam" id="TIGR00026">
    <property type="entry name" value="hi_GC_TIGR00026"/>
    <property type="match status" value="1"/>
</dbReference>
<dbReference type="RefSeq" id="WP_257925517.1">
    <property type="nucleotide sequence ID" value="NZ_JAMXQV010000029.1"/>
</dbReference>
<accession>A0A9X2SPK8</accession>
<dbReference type="Gene3D" id="2.30.110.10">
    <property type="entry name" value="Electron Transport, Fmn-binding Protein, Chain A"/>
    <property type="match status" value="1"/>
</dbReference>
<keyword evidence="2" id="KW-1185">Reference proteome</keyword>
<evidence type="ECO:0000313" key="2">
    <source>
        <dbReference type="Proteomes" id="UP001144096"/>
    </source>
</evidence>
<comment type="caution">
    <text evidence="1">The sequence shown here is derived from an EMBL/GenBank/DDBJ whole genome shotgun (WGS) entry which is preliminary data.</text>
</comment>
<name>A0A9X2SPK8_9PSEU</name>
<organism evidence="1 2">
    <name type="scientific">Amycolatopsis iheyensis</name>
    <dbReference type="NCBI Taxonomy" id="2945988"/>
    <lineage>
        <taxon>Bacteria</taxon>
        <taxon>Bacillati</taxon>
        <taxon>Actinomycetota</taxon>
        <taxon>Actinomycetes</taxon>
        <taxon>Pseudonocardiales</taxon>
        <taxon>Pseudonocardiaceae</taxon>
        <taxon>Amycolatopsis</taxon>
    </lineage>
</organism>
<protein>
    <submittedName>
        <fullName evidence="1">Nitroreductase family deazaflavin-dependent oxidoreductase</fullName>
    </submittedName>
</protein>
<dbReference type="GO" id="GO:0016491">
    <property type="term" value="F:oxidoreductase activity"/>
    <property type="evidence" value="ECO:0007669"/>
    <property type="project" value="InterPro"/>
</dbReference>
<dbReference type="InterPro" id="IPR004378">
    <property type="entry name" value="F420H2_quin_Rdtase"/>
</dbReference>
<dbReference type="AlphaFoldDB" id="A0A9X2SPK8"/>
<proteinExistence type="predicted"/>
<reference evidence="1" key="1">
    <citation type="submission" date="2022-06" db="EMBL/GenBank/DDBJ databases">
        <title>Amycolatopsis iheyaensis sp. nov., a new species of the genus Amycolatopsis isolated from soil in Iheya island, Japan.</title>
        <authorList>
            <person name="Ngamcharungchit C."/>
            <person name="Kanto H."/>
            <person name="Take A."/>
            <person name="Intra B."/>
            <person name="Matsumoto A."/>
            <person name="Panbangred W."/>
            <person name="Inahashi Y."/>
        </authorList>
    </citation>
    <scope>NUCLEOTIDE SEQUENCE</scope>
    <source>
        <strain evidence="1">OK19-0408</strain>
    </source>
</reference>
<sequence>MNRVVRFVFRAPVRLYDNGFGWLLGHRFLCLTHLGRRSGRMYRTVLEVVGGSGDEYVVVAGLGAGADWFRNIEVRPPVEVVVGRRRFPAEHRVLGEEEAVAVIAGYEHRNRFAGPVVRFALGKLLKWRYDGSDLARRRMARQLPLVGLRPRS</sequence>
<dbReference type="Proteomes" id="UP001144096">
    <property type="component" value="Unassembled WGS sequence"/>
</dbReference>
<dbReference type="Pfam" id="PF04075">
    <property type="entry name" value="F420H2_quin_red"/>
    <property type="match status" value="1"/>
</dbReference>
<dbReference type="EMBL" id="JAMXQV010000029">
    <property type="protein sequence ID" value="MCR6488948.1"/>
    <property type="molecule type" value="Genomic_DNA"/>
</dbReference>